<dbReference type="EMBL" id="KN834815">
    <property type="protein sequence ID" value="KIK54534.1"/>
    <property type="molecule type" value="Genomic_DNA"/>
</dbReference>
<keyword evidence="2" id="KW-0732">Signal</keyword>
<feature type="signal peptide" evidence="2">
    <location>
        <begin position="1"/>
        <end position="20"/>
    </location>
</feature>
<sequence length="357" mass="37398">MIKLITSYVLAATALTHVSAQSFVSDPLVDKVVPYTAIPYQVDQHTADRGPQSGYNICNSTTENQKSMCQTSFINHIDDFCLFAPPEPDSTIGDTEGIEVAWCTKKGHGTRLIPEGALQGIQVVQSPGYIQVVGFIDQTKLNIVAGDYGGELDSGGQDGRGNPIGGLLYTNAFPSNNGNNNSYQQSRRWTYFIGGNMFCAKACDDTQPNAEHLCEHIYDRIGCAYNAPNNAKNGTFEVCEGDDMTPVGQYVVNGVTSTWFQPDATVSITSIPYTPTPAASSNCVTYTSSALYTDLATSGSSSASATTSASSGRGTSGTATQSVAGSSSTGASNSANALGISIVSGLIGVFSSVLMLA</sequence>
<dbReference type="HOGENOM" id="CLU_036093_2_1_1"/>
<protein>
    <recommendedName>
        <fullName evidence="5">Macrofage activating glycoprotein</fullName>
    </recommendedName>
</protein>
<evidence type="ECO:0008006" key="5">
    <source>
        <dbReference type="Google" id="ProtNLM"/>
    </source>
</evidence>
<dbReference type="OrthoDB" id="2564904at2759"/>
<evidence type="ECO:0000313" key="4">
    <source>
        <dbReference type="Proteomes" id="UP000053593"/>
    </source>
</evidence>
<evidence type="ECO:0000313" key="3">
    <source>
        <dbReference type="EMBL" id="KIK54534.1"/>
    </source>
</evidence>
<feature type="chain" id="PRO_5002208367" description="Macrofage activating glycoprotein" evidence="2">
    <location>
        <begin position="21"/>
        <end position="357"/>
    </location>
</feature>
<evidence type="ECO:0000256" key="1">
    <source>
        <dbReference type="SAM" id="MobiDB-lite"/>
    </source>
</evidence>
<name>A0A0D0BXM0_9AGAR</name>
<evidence type="ECO:0000256" key="2">
    <source>
        <dbReference type="SAM" id="SignalP"/>
    </source>
</evidence>
<dbReference type="AlphaFoldDB" id="A0A0D0BXM0"/>
<reference evidence="3 4" key="1">
    <citation type="submission" date="2014-04" db="EMBL/GenBank/DDBJ databases">
        <title>Evolutionary Origins and Diversification of the Mycorrhizal Mutualists.</title>
        <authorList>
            <consortium name="DOE Joint Genome Institute"/>
            <consortium name="Mycorrhizal Genomics Consortium"/>
            <person name="Kohler A."/>
            <person name="Kuo A."/>
            <person name="Nagy L.G."/>
            <person name="Floudas D."/>
            <person name="Copeland A."/>
            <person name="Barry K.W."/>
            <person name="Cichocki N."/>
            <person name="Veneault-Fourrey C."/>
            <person name="LaButti K."/>
            <person name="Lindquist E.A."/>
            <person name="Lipzen A."/>
            <person name="Lundell T."/>
            <person name="Morin E."/>
            <person name="Murat C."/>
            <person name="Riley R."/>
            <person name="Ohm R."/>
            <person name="Sun H."/>
            <person name="Tunlid A."/>
            <person name="Henrissat B."/>
            <person name="Grigoriev I.V."/>
            <person name="Hibbett D.S."/>
            <person name="Martin F."/>
        </authorList>
    </citation>
    <scope>NUCLEOTIDE SEQUENCE [LARGE SCALE GENOMIC DNA]</scope>
    <source>
        <strain evidence="3 4">FD-317 M1</strain>
    </source>
</reference>
<feature type="region of interest" description="Disordered" evidence="1">
    <location>
        <begin position="303"/>
        <end position="333"/>
    </location>
</feature>
<gene>
    <name evidence="3" type="ORF">GYMLUDRAFT_249466</name>
</gene>
<dbReference type="Proteomes" id="UP000053593">
    <property type="component" value="Unassembled WGS sequence"/>
</dbReference>
<proteinExistence type="predicted"/>
<organism evidence="3 4">
    <name type="scientific">Collybiopsis luxurians FD-317 M1</name>
    <dbReference type="NCBI Taxonomy" id="944289"/>
    <lineage>
        <taxon>Eukaryota</taxon>
        <taxon>Fungi</taxon>
        <taxon>Dikarya</taxon>
        <taxon>Basidiomycota</taxon>
        <taxon>Agaricomycotina</taxon>
        <taxon>Agaricomycetes</taxon>
        <taxon>Agaricomycetidae</taxon>
        <taxon>Agaricales</taxon>
        <taxon>Marasmiineae</taxon>
        <taxon>Omphalotaceae</taxon>
        <taxon>Collybiopsis</taxon>
        <taxon>Collybiopsis luxurians</taxon>
    </lineage>
</organism>
<accession>A0A0D0BXM0</accession>
<keyword evidence="4" id="KW-1185">Reference proteome</keyword>